<organism evidence="8 9">
    <name type="scientific">Aquisalimonas asiatica</name>
    <dbReference type="NCBI Taxonomy" id="406100"/>
    <lineage>
        <taxon>Bacteria</taxon>
        <taxon>Pseudomonadati</taxon>
        <taxon>Pseudomonadota</taxon>
        <taxon>Gammaproteobacteria</taxon>
        <taxon>Chromatiales</taxon>
        <taxon>Ectothiorhodospiraceae</taxon>
        <taxon>Aquisalimonas</taxon>
    </lineage>
</organism>
<keyword evidence="4" id="KW-0963">Cytoplasm</keyword>
<dbReference type="HAMAP" id="MF_00926">
    <property type="entry name" value="DksA"/>
    <property type="match status" value="1"/>
</dbReference>
<dbReference type="InterPro" id="IPR037187">
    <property type="entry name" value="DnaK_N"/>
</dbReference>
<evidence type="ECO:0000256" key="4">
    <source>
        <dbReference type="HAMAP-Rule" id="MF_00926"/>
    </source>
</evidence>
<evidence type="ECO:0000313" key="8">
    <source>
        <dbReference type="EMBL" id="SEO83155.1"/>
    </source>
</evidence>
<keyword evidence="1 4" id="KW-0479">Metal-binding</keyword>
<evidence type="ECO:0000259" key="6">
    <source>
        <dbReference type="Pfam" id="PF01258"/>
    </source>
</evidence>
<dbReference type="AlphaFoldDB" id="A0A1H8SX87"/>
<dbReference type="Gene3D" id="1.20.120.910">
    <property type="entry name" value="DksA, coiled-coil domain"/>
    <property type="match status" value="1"/>
</dbReference>
<dbReference type="InterPro" id="IPR048489">
    <property type="entry name" value="DksA_N"/>
</dbReference>
<evidence type="ECO:0000256" key="2">
    <source>
        <dbReference type="ARBA" id="ARBA00022771"/>
    </source>
</evidence>
<dbReference type="STRING" id="406100.SAMN04488052_103254"/>
<dbReference type="PROSITE" id="PS51128">
    <property type="entry name" value="ZF_DKSA_2"/>
    <property type="match status" value="1"/>
</dbReference>
<evidence type="ECO:0000313" key="9">
    <source>
        <dbReference type="Proteomes" id="UP000199657"/>
    </source>
</evidence>
<dbReference type="Pfam" id="PF21157">
    <property type="entry name" value="DksA_N"/>
    <property type="match status" value="1"/>
</dbReference>
<feature type="domain" description="DnaK suppressor protein DksA N-terminal" evidence="7">
    <location>
        <begin position="29"/>
        <end position="98"/>
    </location>
</feature>
<keyword evidence="3 4" id="KW-0862">Zinc</keyword>
<proteinExistence type="inferred from homology"/>
<dbReference type="OrthoDB" id="9803742at2"/>
<dbReference type="SUPFAM" id="SSF57716">
    <property type="entry name" value="Glucocorticoid receptor-like (DNA-binding domain)"/>
    <property type="match status" value="1"/>
</dbReference>
<dbReference type="RefSeq" id="WP_091642591.1">
    <property type="nucleotide sequence ID" value="NZ_FOEG01000003.1"/>
</dbReference>
<dbReference type="GO" id="GO:0005737">
    <property type="term" value="C:cytoplasm"/>
    <property type="evidence" value="ECO:0007669"/>
    <property type="project" value="UniProtKB-SubCell"/>
</dbReference>
<sequence length="143" mass="16522">MSVPSGEPGDISEAELLNMPDHEYMGREQLAFFRKLLLEQRRELLEAADASINELRERPVFPDDADRASSEEEFTLLLRLRDRERKLLPKINQALSRIDQGTYGWCEQTGEPIGLRRLLARPTATLSVEGQELKEARERHYTK</sequence>
<comment type="caution">
    <text evidence="4">Lacks conserved residue(s) required for the propagation of feature annotation.</text>
</comment>
<comment type="similarity">
    <text evidence="4">Belongs to the DksA family.</text>
</comment>
<comment type="subunit">
    <text evidence="4">Interacts directly with the RNA polymerase.</text>
</comment>
<evidence type="ECO:0000259" key="7">
    <source>
        <dbReference type="Pfam" id="PF21157"/>
    </source>
</evidence>
<keyword evidence="9" id="KW-1185">Reference proteome</keyword>
<dbReference type="EMBL" id="FOEG01000003">
    <property type="protein sequence ID" value="SEO83155.1"/>
    <property type="molecule type" value="Genomic_DNA"/>
</dbReference>
<dbReference type="GO" id="GO:0010468">
    <property type="term" value="P:regulation of gene expression"/>
    <property type="evidence" value="ECO:0007669"/>
    <property type="project" value="UniProtKB-UniRule"/>
</dbReference>
<dbReference type="Pfam" id="PF01258">
    <property type="entry name" value="zf-dskA_traR"/>
    <property type="match status" value="1"/>
</dbReference>
<dbReference type="InterPro" id="IPR000962">
    <property type="entry name" value="Znf_DskA_TraR"/>
</dbReference>
<dbReference type="PANTHER" id="PTHR33823:SF2">
    <property type="entry name" value="RNA POLYMERASE-BINDING TRANSCRIPTION FACTOR DKSA"/>
    <property type="match status" value="1"/>
</dbReference>
<feature type="domain" description="Zinc finger DksA/TraR C4-type" evidence="6">
    <location>
        <begin position="101"/>
        <end position="135"/>
    </location>
</feature>
<evidence type="ECO:0000256" key="5">
    <source>
        <dbReference type="PROSITE-ProRule" id="PRU00510"/>
    </source>
</evidence>
<keyword evidence="2 4" id="KW-0863">Zinc-finger</keyword>
<gene>
    <name evidence="4" type="primary">dksA</name>
    <name evidence="8" type="ORF">SAMN04488052_103254</name>
</gene>
<comment type="function">
    <text evidence="4">Transcription factor that acts by binding directly to the RNA polymerase (RNAP). Required for negative regulation of rRNA expression and positive regulation of several amino acid biosynthesis promoters. Also required for regulation of fis expression.</text>
</comment>
<accession>A0A1H8SX87</accession>
<reference evidence="8" key="1">
    <citation type="submission" date="2016-10" db="EMBL/GenBank/DDBJ databases">
        <authorList>
            <person name="de Groot N.N."/>
        </authorList>
    </citation>
    <scope>NUCLEOTIDE SEQUENCE [LARGE SCALE GENOMIC DNA]</scope>
    <source>
        <strain evidence="8">CGMCC 1.6291</strain>
    </source>
</reference>
<dbReference type="Proteomes" id="UP000199657">
    <property type="component" value="Unassembled WGS sequence"/>
</dbReference>
<dbReference type="NCBIfam" id="TIGR02420">
    <property type="entry name" value="dksA"/>
    <property type="match status" value="1"/>
</dbReference>
<name>A0A1H8SX87_9GAMM</name>
<dbReference type="GO" id="GO:0008270">
    <property type="term" value="F:zinc ion binding"/>
    <property type="evidence" value="ECO:0007669"/>
    <property type="project" value="UniProtKB-UniRule"/>
</dbReference>
<evidence type="ECO:0000256" key="1">
    <source>
        <dbReference type="ARBA" id="ARBA00022723"/>
    </source>
</evidence>
<feature type="zinc finger region" description="dksA C4-type" evidence="5">
    <location>
        <begin position="106"/>
        <end position="130"/>
    </location>
</feature>
<evidence type="ECO:0000256" key="3">
    <source>
        <dbReference type="ARBA" id="ARBA00022833"/>
    </source>
</evidence>
<comment type="subcellular location">
    <subcellularLocation>
        <location evidence="4">Cytoplasm</location>
    </subcellularLocation>
</comment>
<dbReference type="PANTHER" id="PTHR33823">
    <property type="entry name" value="RNA POLYMERASE-BINDING TRANSCRIPTION FACTOR DKSA-RELATED"/>
    <property type="match status" value="1"/>
</dbReference>
<dbReference type="SUPFAM" id="SSF109635">
    <property type="entry name" value="DnaK suppressor protein DksA, alpha-hairpin domain"/>
    <property type="match status" value="1"/>
</dbReference>
<protein>
    <recommendedName>
        <fullName evidence="4">RNA polymerase-binding transcription factor DksA</fullName>
    </recommendedName>
</protein>
<dbReference type="InterPro" id="IPR012784">
    <property type="entry name" value="DksA_RNA_pol-bd"/>
</dbReference>